<dbReference type="AlphaFoldDB" id="E3Q4Q3"/>
<dbReference type="Proteomes" id="UP000008782">
    <property type="component" value="Unassembled WGS sequence"/>
</dbReference>
<dbReference type="VEuPathDB" id="FungiDB:GLRG_01212"/>
<organism evidence="2">
    <name type="scientific">Colletotrichum graminicola (strain M1.001 / M2 / FGSC 10212)</name>
    <name type="common">Maize anthracnose fungus</name>
    <name type="synonym">Glomerella graminicola</name>
    <dbReference type="NCBI Taxonomy" id="645133"/>
    <lineage>
        <taxon>Eukaryota</taxon>
        <taxon>Fungi</taxon>
        <taxon>Dikarya</taxon>
        <taxon>Ascomycota</taxon>
        <taxon>Pezizomycotina</taxon>
        <taxon>Sordariomycetes</taxon>
        <taxon>Hypocreomycetidae</taxon>
        <taxon>Glomerellales</taxon>
        <taxon>Glomerellaceae</taxon>
        <taxon>Colletotrichum</taxon>
        <taxon>Colletotrichum graminicola species complex</taxon>
    </lineage>
</organism>
<proteinExistence type="predicted"/>
<keyword evidence="2" id="KW-1185">Reference proteome</keyword>
<evidence type="ECO:0000313" key="1">
    <source>
        <dbReference type="EMBL" id="EFQ26068.1"/>
    </source>
</evidence>
<protein>
    <submittedName>
        <fullName evidence="1">Uncharacterized protein</fullName>
    </submittedName>
</protein>
<name>E3Q4Q3_COLGM</name>
<sequence>MIDIDSIISPRHPHAGSGHPCGVWGDFTEYTAWQAYGWIADSSDGGVALLTRGKCWINSRHHTNPSLPGKGPP</sequence>
<dbReference type="RefSeq" id="XP_008090088.1">
    <property type="nucleotide sequence ID" value="XM_008091897.1"/>
</dbReference>
<gene>
    <name evidence="1" type="ORF">GLRG_01212</name>
</gene>
<dbReference type="GeneID" id="24406577"/>
<reference evidence="2" key="1">
    <citation type="journal article" date="2012" name="Nat. Genet.">
        <title>Lifestyle transitions in plant pathogenic Colletotrichum fungi deciphered by genome and transcriptome analyses.</title>
        <authorList>
            <person name="O'Connell R.J."/>
            <person name="Thon M.R."/>
            <person name="Hacquard S."/>
            <person name="Amyotte S.G."/>
            <person name="Kleemann J."/>
            <person name="Torres M.F."/>
            <person name="Damm U."/>
            <person name="Buiate E.A."/>
            <person name="Epstein L."/>
            <person name="Alkan N."/>
            <person name="Altmueller J."/>
            <person name="Alvarado-Balderrama L."/>
            <person name="Bauser C.A."/>
            <person name="Becker C."/>
            <person name="Birren B.W."/>
            <person name="Chen Z."/>
            <person name="Choi J."/>
            <person name="Crouch J.A."/>
            <person name="Duvick J.P."/>
            <person name="Farman M.A."/>
            <person name="Gan P."/>
            <person name="Heiman D."/>
            <person name="Henrissat B."/>
            <person name="Howard R.J."/>
            <person name="Kabbage M."/>
            <person name="Koch C."/>
            <person name="Kracher B."/>
            <person name="Kubo Y."/>
            <person name="Law A.D."/>
            <person name="Lebrun M.-H."/>
            <person name="Lee Y.-H."/>
            <person name="Miyara I."/>
            <person name="Moore N."/>
            <person name="Neumann U."/>
            <person name="Nordstroem K."/>
            <person name="Panaccione D.G."/>
            <person name="Panstruga R."/>
            <person name="Place M."/>
            <person name="Proctor R.H."/>
            <person name="Prusky D."/>
            <person name="Rech G."/>
            <person name="Reinhardt R."/>
            <person name="Rollins J.A."/>
            <person name="Rounsley S."/>
            <person name="Schardl C.L."/>
            <person name="Schwartz D.C."/>
            <person name="Shenoy N."/>
            <person name="Shirasu K."/>
            <person name="Sikhakolli U.R."/>
            <person name="Stueber K."/>
            <person name="Sukno S.A."/>
            <person name="Sweigard J.A."/>
            <person name="Takano Y."/>
            <person name="Takahara H."/>
            <person name="Trail F."/>
            <person name="van der Does H.C."/>
            <person name="Voll L.M."/>
            <person name="Will I."/>
            <person name="Young S."/>
            <person name="Zeng Q."/>
            <person name="Zhang J."/>
            <person name="Zhou S."/>
            <person name="Dickman M.B."/>
            <person name="Schulze-Lefert P."/>
            <person name="Ver Loren van Themaat E."/>
            <person name="Ma L.-J."/>
            <person name="Vaillancourt L.J."/>
        </authorList>
    </citation>
    <scope>NUCLEOTIDE SEQUENCE [LARGE SCALE GENOMIC DNA]</scope>
    <source>
        <strain evidence="2">M1.001 / M2 / FGSC 10212</strain>
    </source>
</reference>
<dbReference type="EMBL" id="GG697333">
    <property type="protein sequence ID" value="EFQ26068.1"/>
    <property type="molecule type" value="Genomic_DNA"/>
</dbReference>
<accession>E3Q4Q3</accession>
<dbReference type="HOGENOM" id="CLU_2704651_0_0_1"/>
<evidence type="ECO:0000313" key="2">
    <source>
        <dbReference type="Proteomes" id="UP000008782"/>
    </source>
</evidence>